<name>A0A195BW35_9HYME</name>
<evidence type="ECO:0000313" key="2">
    <source>
        <dbReference type="EMBL" id="KYM92797.1"/>
    </source>
</evidence>
<keyword evidence="3" id="KW-1185">Reference proteome</keyword>
<gene>
    <name evidence="2" type="ORF">ALC53_00734</name>
</gene>
<dbReference type="Proteomes" id="UP000078540">
    <property type="component" value="Unassembled WGS sequence"/>
</dbReference>
<dbReference type="SUPFAM" id="SSF56399">
    <property type="entry name" value="ADP-ribosylation"/>
    <property type="match status" value="1"/>
</dbReference>
<dbReference type="InterPro" id="IPR031568">
    <property type="entry name" value="Pet117"/>
</dbReference>
<dbReference type="EMBL" id="KQ976398">
    <property type="protein sequence ID" value="KYM92797.1"/>
    <property type="molecule type" value="Genomic_DNA"/>
</dbReference>
<proteinExistence type="predicted"/>
<sequence length="301" mass="35125">MGPLYTLSEYLHPNSVNKNSQPSLEDQSSLPMAMTKRNDNGPTVFLYTVQISLEEDLLMSFLGDQSFSLPMEKNGYELEDDEEVTIKDFMDNAKRLINENLKAFEETTMNRDNDFFEKLQNLRNHTYVKRPILEKVNKLKFLKFFRLNYVMTIYQWISNIIIHNTIGETSFSDFFPDEEANVASSPIYLKMNEPQPVRRVALLHREYRLSYNPRAIIVLFASVLRECPVREDVNPILRGGRDLGEASGIGGATLRQQLHLGVIRDIERQERRKAENVYILQQQTELAKELRRQELLRENDT</sequence>
<organism evidence="2 3">
    <name type="scientific">Atta colombica</name>
    <dbReference type="NCBI Taxonomy" id="520822"/>
    <lineage>
        <taxon>Eukaryota</taxon>
        <taxon>Metazoa</taxon>
        <taxon>Ecdysozoa</taxon>
        <taxon>Arthropoda</taxon>
        <taxon>Hexapoda</taxon>
        <taxon>Insecta</taxon>
        <taxon>Pterygota</taxon>
        <taxon>Neoptera</taxon>
        <taxon>Endopterygota</taxon>
        <taxon>Hymenoptera</taxon>
        <taxon>Apocrita</taxon>
        <taxon>Aculeata</taxon>
        <taxon>Formicoidea</taxon>
        <taxon>Formicidae</taxon>
        <taxon>Myrmicinae</taxon>
        <taxon>Atta</taxon>
    </lineage>
</organism>
<protein>
    <submittedName>
        <fullName evidence="2">Uncharacterized protein</fullName>
    </submittedName>
</protein>
<reference evidence="2 3" key="1">
    <citation type="submission" date="2015-09" db="EMBL/GenBank/DDBJ databases">
        <title>Atta colombica WGS genome.</title>
        <authorList>
            <person name="Nygaard S."/>
            <person name="Hu H."/>
            <person name="Boomsma J."/>
            <person name="Zhang G."/>
        </authorList>
    </citation>
    <scope>NUCLEOTIDE SEQUENCE [LARGE SCALE GENOMIC DNA]</scope>
    <source>
        <strain evidence="2">Treedump-2</strain>
        <tissue evidence="2">Whole body</tissue>
    </source>
</reference>
<feature type="region of interest" description="Disordered" evidence="1">
    <location>
        <begin position="14"/>
        <end position="35"/>
    </location>
</feature>
<dbReference type="Pfam" id="PF15786">
    <property type="entry name" value="PET117"/>
    <property type="match status" value="1"/>
</dbReference>
<evidence type="ECO:0000313" key="3">
    <source>
        <dbReference type="Proteomes" id="UP000078540"/>
    </source>
</evidence>
<dbReference type="AlphaFoldDB" id="A0A195BW35"/>
<feature type="compositionally biased region" description="Polar residues" evidence="1">
    <location>
        <begin position="14"/>
        <end position="30"/>
    </location>
</feature>
<dbReference type="STRING" id="520822.A0A195BW35"/>
<evidence type="ECO:0000256" key="1">
    <source>
        <dbReference type="SAM" id="MobiDB-lite"/>
    </source>
</evidence>
<accession>A0A195BW35</accession>